<dbReference type="KEGG" id="vcn:VOLCADRAFT_98846"/>
<feature type="transmembrane region" description="Helical" evidence="1">
    <location>
        <begin position="93"/>
        <end position="116"/>
    </location>
</feature>
<evidence type="ECO:0000256" key="1">
    <source>
        <dbReference type="SAM" id="Phobius"/>
    </source>
</evidence>
<dbReference type="EMBL" id="GL378399">
    <property type="protein sequence ID" value="EFJ41167.1"/>
    <property type="molecule type" value="Genomic_DNA"/>
</dbReference>
<proteinExistence type="predicted"/>
<dbReference type="GeneID" id="9620798"/>
<dbReference type="AlphaFoldDB" id="D8UGF4"/>
<keyword evidence="1" id="KW-0472">Membrane</keyword>
<keyword evidence="1" id="KW-0812">Transmembrane</keyword>
<reference evidence="2 3" key="1">
    <citation type="journal article" date="2010" name="Science">
        <title>Genomic analysis of organismal complexity in the multicellular green alga Volvox carteri.</title>
        <authorList>
            <person name="Prochnik S.E."/>
            <person name="Umen J."/>
            <person name="Nedelcu A.M."/>
            <person name="Hallmann A."/>
            <person name="Miller S.M."/>
            <person name="Nishii I."/>
            <person name="Ferris P."/>
            <person name="Kuo A."/>
            <person name="Mitros T."/>
            <person name="Fritz-Laylin L.K."/>
            <person name="Hellsten U."/>
            <person name="Chapman J."/>
            <person name="Simakov O."/>
            <person name="Rensing S.A."/>
            <person name="Terry A."/>
            <person name="Pangilinan J."/>
            <person name="Kapitonov V."/>
            <person name="Jurka J."/>
            <person name="Salamov A."/>
            <person name="Shapiro H."/>
            <person name="Schmutz J."/>
            <person name="Grimwood J."/>
            <person name="Lindquist E."/>
            <person name="Lucas S."/>
            <person name="Grigoriev I.V."/>
            <person name="Schmitt R."/>
            <person name="Kirk D."/>
            <person name="Rokhsar D.S."/>
        </authorList>
    </citation>
    <scope>NUCLEOTIDE SEQUENCE [LARGE SCALE GENOMIC DNA]</scope>
    <source>
        <strain evidence="3">f. Nagariensis / Eve</strain>
    </source>
</reference>
<dbReference type="RefSeq" id="XP_002957735.1">
    <property type="nucleotide sequence ID" value="XM_002957689.1"/>
</dbReference>
<sequence length="178" mass="18770">MEVGRRTTYIHTYIHTYAGLTDKHPHLCTTVQFMGNDNKITKRTCRLPARRRRAELEVERWAAVPEAAVKRVVATVRGVSVAGVRVVVVRGEVVPSVVVVVAVSVVAEKAAAAVVVEARVVEVMVVVVAVAGVMAVSVAGVRVVVVARVVVELGFGVMVIGVEGGWGAVAIVAVAVET</sequence>
<organism evidence="3">
    <name type="scientific">Volvox carteri f. nagariensis</name>
    <dbReference type="NCBI Taxonomy" id="3068"/>
    <lineage>
        <taxon>Eukaryota</taxon>
        <taxon>Viridiplantae</taxon>
        <taxon>Chlorophyta</taxon>
        <taxon>core chlorophytes</taxon>
        <taxon>Chlorophyceae</taxon>
        <taxon>CS clade</taxon>
        <taxon>Chlamydomonadales</taxon>
        <taxon>Volvocaceae</taxon>
        <taxon>Volvox</taxon>
    </lineage>
</organism>
<accession>D8UGF4</accession>
<dbReference type="InParanoid" id="D8UGF4"/>
<gene>
    <name evidence="2" type="ORF">VOLCADRAFT_98846</name>
</gene>
<keyword evidence="3" id="KW-1185">Reference proteome</keyword>
<keyword evidence="1" id="KW-1133">Transmembrane helix</keyword>
<evidence type="ECO:0000313" key="2">
    <source>
        <dbReference type="EMBL" id="EFJ41167.1"/>
    </source>
</evidence>
<name>D8UGF4_VOLCA</name>
<protein>
    <submittedName>
        <fullName evidence="2">Uncharacterized protein</fullName>
    </submittedName>
</protein>
<dbReference type="Proteomes" id="UP000001058">
    <property type="component" value="Unassembled WGS sequence"/>
</dbReference>
<evidence type="ECO:0000313" key="3">
    <source>
        <dbReference type="Proteomes" id="UP000001058"/>
    </source>
</evidence>
<feature type="transmembrane region" description="Helical" evidence="1">
    <location>
        <begin position="123"/>
        <end position="147"/>
    </location>
</feature>
<feature type="transmembrane region" description="Helical" evidence="1">
    <location>
        <begin position="153"/>
        <end position="176"/>
    </location>
</feature>